<reference evidence="1" key="1">
    <citation type="journal article" date="2015" name="Nature">
        <title>Complex archaea that bridge the gap between prokaryotes and eukaryotes.</title>
        <authorList>
            <person name="Spang A."/>
            <person name="Saw J.H."/>
            <person name="Jorgensen S.L."/>
            <person name="Zaremba-Niedzwiedzka K."/>
            <person name="Martijn J."/>
            <person name="Lind A.E."/>
            <person name="van Eijk R."/>
            <person name="Schleper C."/>
            <person name="Guy L."/>
            <person name="Ettema T.J."/>
        </authorList>
    </citation>
    <scope>NUCLEOTIDE SEQUENCE</scope>
</reference>
<gene>
    <name evidence="1" type="ORF">LCGC14_1042340</name>
</gene>
<evidence type="ECO:0000313" key="1">
    <source>
        <dbReference type="EMBL" id="KKN09863.1"/>
    </source>
</evidence>
<comment type="caution">
    <text evidence="1">The sequence shown here is derived from an EMBL/GenBank/DDBJ whole genome shotgun (WGS) entry which is preliminary data.</text>
</comment>
<dbReference type="AlphaFoldDB" id="A0A0F9QXM3"/>
<proteinExistence type="predicted"/>
<dbReference type="EMBL" id="LAZR01004300">
    <property type="protein sequence ID" value="KKN09863.1"/>
    <property type="molecule type" value="Genomic_DNA"/>
</dbReference>
<protein>
    <submittedName>
        <fullName evidence="1">Uncharacterized protein</fullName>
    </submittedName>
</protein>
<organism evidence="1">
    <name type="scientific">marine sediment metagenome</name>
    <dbReference type="NCBI Taxonomy" id="412755"/>
    <lineage>
        <taxon>unclassified sequences</taxon>
        <taxon>metagenomes</taxon>
        <taxon>ecological metagenomes</taxon>
    </lineage>
</organism>
<accession>A0A0F9QXM3</accession>
<sequence>MDAKLINVTAYSPPAAKNEHLIYDGDTFLGSLRLIGYEAPKSLFQSIAFNEPGQGLTREQFDRMWLEHMVWAGLGH</sequence>
<name>A0A0F9QXM3_9ZZZZ</name>